<keyword evidence="5 10" id="KW-0808">Transferase</keyword>
<dbReference type="Pfam" id="PF00712">
    <property type="entry name" value="DNA_pol3_beta"/>
    <property type="match status" value="1"/>
</dbReference>
<dbReference type="InterPro" id="IPR046938">
    <property type="entry name" value="DNA_clamp_sf"/>
</dbReference>
<dbReference type="InterPro" id="IPR022637">
    <property type="entry name" value="DNA_polIII_beta_cen"/>
</dbReference>
<evidence type="ECO:0000256" key="8">
    <source>
        <dbReference type="ARBA" id="ARBA00022932"/>
    </source>
</evidence>
<name>A0A4V3H4N5_9GAMM</name>
<comment type="function">
    <text evidence="10">Confers DNA tethering and processivity to DNA polymerases and other proteins. Acts as a clamp, forming a ring around DNA (a reaction catalyzed by the clamp-loading complex) which diffuses in an ATP-independent manner freely and bidirectionally along dsDNA. Initially characterized for its ability to contact the catalytic subunit of DNA polymerase III (Pol III), a complex, multichain enzyme responsible for most of the replicative synthesis in bacteria; Pol III exhibits 3'-5' exonuclease proofreading activity. The beta chain is required for initiation of replication as well as for processivity of DNA replication.</text>
</comment>
<dbReference type="GO" id="GO:0009360">
    <property type="term" value="C:DNA polymerase III complex"/>
    <property type="evidence" value="ECO:0007669"/>
    <property type="project" value="InterPro"/>
</dbReference>
<dbReference type="Pfam" id="PF02767">
    <property type="entry name" value="DNA_pol3_beta_2"/>
    <property type="match status" value="1"/>
</dbReference>
<evidence type="ECO:0000259" key="11">
    <source>
        <dbReference type="Pfam" id="PF00712"/>
    </source>
</evidence>
<evidence type="ECO:0000256" key="5">
    <source>
        <dbReference type="ARBA" id="ARBA00022679"/>
    </source>
</evidence>
<dbReference type="Proteomes" id="UP000294914">
    <property type="component" value="Unassembled WGS sequence"/>
</dbReference>
<dbReference type="NCBIfam" id="TIGR00663">
    <property type="entry name" value="dnan"/>
    <property type="match status" value="1"/>
</dbReference>
<keyword evidence="7 10" id="KW-0235">DNA replication</keyword>
<comment type="subunit">
    <text evidence="10">Forms a ring-shaped head-to-tail homodimer around DNA.</text>
</comment>
<evidence type="ECO:0000256" key="9">
    <source>
        <dbReference type="ARBA" id="ARBA00023125"/>
    </source>
</evidence>
<evidence type="ECO:0000259" key="13">
    <source>
        <dbReference type="Pfam" id="PF02768"/>
    </source>
</evidence>
<protein>
    <recommendedName>
        <fullName evidence="3 10">Beta sliding clamp</fullName>
    </recommendedName>
</protein>
<keyword evidence="4 10" id="KW-0963">Cytoplasm</keyword>
<sequence length="366" mass="41242">MNITLERESLLRPLQAVGSVVERRQTLPILSNILFSIDGGKLTLTGTDLEVEMVAQLPVETPDSGDITLPAKKFIDICRALPENARLDLKLEQDKAIIRSGRSRFTLATMPAAEFPNIDPIESPLEFSISQQQLKKLIEQTQFSMAQQDVRYYLNGLMLELSQNVLRAVATDGHRLAVCEVDAELPITEPRQVILPRKGVTELMRLLEESETTARIQLGENHIRVELPDISFTSKLIDGKFPDYQQVIPKDPARIVTCERQPLYEALHRAAVLSNEKYRGMRLTLSANQLKATVHNPEQEEAEEELEVSYDGDEFEIGFNVSYFLDALSALKSDQVTIGMIDANHSCLIQGNEDHNSRYVIMPMRL</sequence>
<feature type="domain" description="DNA polymerase III beta sliding clamp N-terminal" evidence="11">
    <location>
        <begin position="1"/>
        <end position="119"/>
    </location>
</feature>
<dbReference type="GO" id="GO:0003887">
    <property type="term" value="F:DNA-directed DNA polymerase activity"/>
    <property type="evidence" value="ECO:0007669"/>
    <property type="project" value="UniProtKB-UniRule"/>
</dbReference>
<accession>A0A4V3H4N5</accession>
<dbReference type="SMART" id="SM00480">
    <property type="entry name" value="POL3Bc"/>
    <property type="match status" value="1"/>
</dbReference>
<dbReference type="FunFam" id="3.10.150.10:FF:000007">
    <property type="entry name" value="Beta sliding clamp"/>
    <property type="match status" value="1"/>
</dbReference>
<dbReference type="PIRSF" id="PIRSF000804">
    <property type="entry name" value="DNA_pol_III_b"/>
    <property type="match status" value="1"/>
</dbReference>
<dbReference type="GO" id="GO:0003677">
    <property type="term" value="F:DNA binding"/>
    <property type="evidence" value="ECO:0007669"/>
    <property type="project" value="UniProtKB-UniRule"/>
</dbReference>
<dbReference type="Pfam" id="PF02768">
    <property type="entry name" value="DNA_pol3_beta_3"/>
    <property type="match status" value="1"/>
</dbReference>
<dbReference type="InterPro" id="IPR001001">
    <property type="entry name" value="DNA_polIII_beta"/>
</dbReference>
<evidence type="ECO:0000256" key="6">
    <source>
        <dbReference type="ARBA" id="ARBA00022695"/>
    </source>
</evidence>
<dbReference type="PANTHER" id="PTHR30478">
    <property type="entry name" value="DNA POLYMERASE III SUBUNIT BETA"/>
    <property type="match status" value="1"/>
</dbReference>
<comment type="similarity">
    <text evidence="2 10">Belongs to the beta sliding clamp family.</text>
</comment>
<evidence type="ECO:0000256" key="4">
    <source>
        <dbReference type="ARBA" id="ARBA00022490"/>
    </source>
</evidence>
<evidence type="ECO:0000256" key="10">
    <source>
        <dbReference type="PIRNR" id="PIRNR000804"/>
    </source>
</evidence>
<dbReference type="Gene3D" id="3.70.10.10">
    <property type="match status" value="1"/>
</dbReference>
<dbReference type="OrthoDB" id="8421503at2"/>
<dbReference type="EMBL" id="SOQX01000001">
    <property type="protein sequence ID" value="TDY03865.1"/>
    <property type="molecule type" value="Genomic_DNA"/>
</dbReference>
<keyword evidence="6 10" id="KW-0548">Nucleotidyltransferase</keyword>
<dbReference type="RefSeq" id="WP_134080436.1">
    <property type="nucleotide sequence ID" value="NZ_SOQX01000001.1"/>
</dbReference>
<feature type="domain" description="DNA polymerase III beta sliding clamp central" evidence="12">
    <location>
        <begin position="129"/>
        <end position="243"/>
    </location>
</feature>
<comment type="subcellular location">
    <subcellularLocation>
        <location evidence="1 10">Cytoplasm</location>
    </subcellularLocation>
</comment>
<keyword evidence="9" id="KW-0238">DNA-binding</keyword>
<organism evidence="14 15">
    <name type="scientific">Thiohalophilus thiocyanatoxydans</name>
    <dbReference type="NCBI Taxonomy" id="381308"/>
    <lineage>
        <taxon>Bacteria</taxon>
        <taxon>Pseudomonadati</taxon>
        <taxon>Pseudomonadota</taxon>
        <taxon>Gammaproteobacteria</taxon>
        <taxon>Thiohalomonadales</taxon>
        <taxon>Thiohalophilaceae</taxon>
        <taxon>Thiohalophilus</taxon>
    </lineage>
</organism>
<reference evidence="14 15" key="1">
    <citation type="submission" date="2019-03" db="EMBL/GenBank/DDBJ databases">
        <title>Genomic Encyclopedia of Type Strains, Phase IV (KMG-IV): sequencing the most valuable type-strain genomes for metagenomic binning, comparative biology and taxonomic classification.</title>
        <authorList>
            <person name="Goeker M."/>
        </authorList>
    </citation>
    <scope>NUCLEOTIDE SEQUENCE [LARGE SCALE GENOMIC DNA]</scope>
    <source>
        <strain evidence="14 15">DSM 16326</strain>
    </source>
</reference>
<evidence type="ECO:0000256" key="2">
    <source>
        <dbReference type="ARBA" id="ARBA00010752"/>
    </source>
</evidence>
<dbReference type="SUPFAM" id="SSF55979">
    <property type="entry name" value="DNA clamp"/>
    <property type="match status" value="3"/>
</dbReference>
<feature type="domain" description="DNA polymerase III beta sliding clamp C-terminal" evidence="13">
    <location>
        <begin position="246"/>
        <end position="365"/>
    </location>
</feature>
<keyword evidence="15" id="KW-1185">Reference proteome</keyword>
<dbReference type="Gene3D" id="3.10.150.10">
    <property type="entry name" value="DNA Polymerase III, subunit A, domain 2"/>
    <property type="match status" value="1"/>
</dbReference>
<dbReference type="AlphaFoldDB" id="A0A4V3H4N5"/>
<comment type="caution">
    <text evidence="14">The sequence shown here is derived from an EMBL/GenBank/DDBJ whole genome shotgun (WGS) entry which is preliminary data.</text>
</comment>
<dbReference type="PANTHER" id="PTHR30478:SF0">
    <property type="entry name" value="BETA SLIDING CLAMP"/>
    <property type="match status" value="1"/>
</dbReference>
<evidence type="ECO:0000256" key="1">
    <source>
        <dbReference type="ARBA" id="ARBA00004496"/>
    </source>
</evidence>
<evidence type="ECO:0000313" key="14">
    <source>
        <dbReference type="EMBL" id="TDY03865.1"/>
    </source>
</evidence>
<evidence type="ECO:0000256" key="7">
    <source>
        <dbReference type="ARBA" id="ARBA00022705"/>
    </source>
</evidence>
<evidence type="ECO:0000259" key="12">
    <source>
        <dbReference type="Pfam" id="PF02767"/>
    </source>
</evidence>
<dbReference type="InterPro" id="IPR022635">
    <property type="entry name" value="DNA_polIII_beta_C"/>
</dbReference>
<dbReference type="GO" id="GO:0005737">
    <property type="term" value="C:cytoplasm"/>
    <property type="evidence" value="ECO:0007669"/>
    <property type="project" value="UniProtKB-SubCell"/>
</dbReference>
<dbReference type="CDD" id="cd00140">
    <property type="entry name" value="beta_clamp"/>
    <property type="match status" value="1"/>
</dbReference>
<gene>
    <name evidence="14" type="ORF">EDC23_0236</name>
</gene>
<dbReference type="GO" id="GO:0008408">
    <property type="term" value="F:3'-5' exonuclease activity"/>
    <property type="evidence" value="ECO:0007669"/>
    <property type="project" value="InterPro"/>
</dbReference>
<evidence type="ECO:0000256" key="3">
    <source>
        <dbReference type="ARBA" id="ARBA00021035"/>
    </source>
</evidence>
<dbReference type="InterPro" id="IPR022634">
    <property type="entry name" value="DNA_polIII_beta_N"/>
</dbReference>
<evidence type="ECO:0000313" key="15">
    <source>
        <dbReference type="Proteomes" id="UP000294914"/>
    </source>
</evidence>
<dbReference type="GO" id="GO:0006271">
    <property type="term" value="P:DNA strand elongation involved in DNA replication"/>
    <property type="evidence" value="ECO:0007669"/>
    <property type="project" value="TreeGrafter"/>
</dbReference>
<keyword evidence="8 10" id="KW-0239">DNA-directed DNA polymerase</keyword>
<proteinExistence type="inferred from homology"/>